<evidence type="ECO:0000313" key="2">
    <source>
        <dbReference type="EMBL" id="PNP60241.1"/>
    </source>
</evidence>
<comment type="caution">
    <text evidence="2">The sequence shown here is derived from an EMBL/GenBank/DDBJ whole genome shotgun (WGS) entry which is preliminary data.</text>
</comment>
<dbReference type="EMBL" id="MTYI01000004">
    <property type="protein sequence ID" value="PNP60241.1"/>
    <property type="molecule type" value="Genomic_DNA"/>
</dbReference>
<evidence type="ECO:0000313" key="3">
    <source>
        <dbReference type="Proteomes" id="UP000236290"/>
    </source>
</evidence>
<accession>A0A2K0UR43</accession>
<feature type="region of interest" description="Disordered" evidence="1">
    <location>
        <begin position="1"/>
        <end position="21"/>
    </location>
</feature>
<name>A0A2K0UR43_TRIHA</name>
<gene>
    <name evidence="2" type="ORF">THARTR1_00265</name>
</gene>
<proteinExistence type="predicted"/>
<sequence length="206" mass="22052">MAPNTDTHMHPSPESDHQILPAHGTLDGVFHIPGVPPAPPAPMSMTPYVAPHPHMQPFPPNYTMGAPTMWAPAGAPPAYFPYMIDAAGQRWDLASYSDCKADSGVDQINGVIIVCDPGSNGEDLQAPRGKYYYNGCKKLGTGSQINGVEIVHHGGCPAPAAPAMPGRWEKMDMLTAEGREIKGAPKNQINGVRVRLMKRSEMGATM</sequence>
<protein>
    <submittedName>
        <fullName evidence="2">Uncharacterized protein</fullName>
    </submittedName>
</protein>
<organism evidence="2 3">
    <name type="scientific">Trichoderma harzianum</name>
    <name type="common">Hypocrea lixii</name>
    <dbReference type="NCBI Taxonomy" id="5544"/>
    <lineage>
        <taxon>Eukaryota</taxon>
        <taxon>Fungi</taxon>
        <taxon>Dikarya</taxon>
        <taxon>Ascomycota</taxon>
        <taxon>Pezizomycotina</taxon>
        <taxon>Sordariomycetes</taxon>
        <taxon>Hypocreomycetidae</taxon>
        <taxon>Hypocreales</taxon>
        <taxon>Hypocreaceae</taxon>
        <taxon>Trichoderma</taxon>
    </lineage>
</organism>
<dbReference type="Proteomes" id="UP000236290">
    <property type="component" value="Unassembled WGS sequence"/>
</dbReference>
<feature type="compositionally biased region" description="Basic and acidic residues" evidence="1">
    <location>
        <begin position="7"/>
        <end position="17"/>
    </location>
</feature>
<evidence type="ECO:0000256" key="1">
    <source>
        <dbReference type="SAM" id="MobiDB-lite"/>
    </source>
</evidence>
<reference evidence="2 3" key="1">
    <citation type="submission" date="2017-02" db="EMBL/GenBank/DDBJ databases">
        <title>Genomes of Trichoderma spp. with biocontrol activity.</title>
        <authorList>
            <person name="Gardiner D."/>
            <person name="Kazan K."/>
            <person name="Vos C."/>
            <person name="Harvey P."/>
        </authorList>
    </citation>
    <scope>NUCLEOTIDE SEQUENCE [LARGE SCALE GENOMIC DNA]</scope>
    <source>
        <strain evidence="2 3">Tr1</strain>
    </source>
</reference>
<dbReference type="OrthoDB" id="4875018at2759"/>
<dbReference type="AlphaFoldDB" id="A0A2K0UR43"/>